<dbReference type="AlphaFoldDB" id="A0AAV1L2Q3"/>
<gene>
    <name evidence="2" type="ORF">PARMNEM_LOCUS9784</name>
</gene>
<dbReference type="PANTHER" id="PTHR47027">
    <property type="entry name" value="REVERSE TRANSCRIPTASE DOMAIN-CONTAINING PROTEIN"/>
    <property type="match status" value="1"/>
</dbReference>
<evidence type="ECO:0000313" key="3">
    <source>
        <dbReference type="Proteomes" id="UP001314205"/>
    </source>
</evidence>
<dbReference type="CDD" id="cd01650">
    <property type="entry name" value="RT_nLTR_like"/>
    <property type="match status" value="2"/>
</dbReference>
<proteinExistence type="predicted"/>
<feature type="domain" description="Reverse transcriptase" evidence="1">
    <location>
        <begin position="420"/>
        <end position="534"/>
    </location>
</feature>
<dbReference type="InterPro" id="IPR000477">
    <property type="entry name" value="RT_dom"/>
</dbReference>
<dbReference type="GO" id="GO:0071897">
    <property type="term" value="P:DNA biosynthetic process"/>
    <property type="evidence" value="ECO:0007669"/>
    <property type="project" value="UniProtKB-ARBA"/>
</dbReference>
<comment type="caution">
    <text evidence="2">The sequence shown here is derived from an EMBL/GenBank/DDBJ whole genome shotgun (WGS) entry which is preliminary data.</text>
</comment>
<dbReference type="PANTHER" id="PTHR47027:SF8">
    <property type="entry name" value="RIBONUCLEASE H"/>
    <property type="match status" value="1"/>
</dbReference>
<dbReference type="SUPFAM" id="SSF56672">
    <property type="entry name" value="DNA/RNA polymerases"/>
    <property type="match status" value="2"/>
</dbReference>
<feature type="domain" description="Reverse transcriptase" evidence="1">
    <location>
        <begin position="268"/>
        <end position="371"/>
    </location>
</feature>
<reference evidence="2 3" key="1">
    <citation type="submission" date="2023-11" db="EMBL/GenBank/DDBJ databases">
        <authorList>
            <person name="Hedman E."/>
            <person name="Englund M."/>
            <person name="Stromberg M."/>
            <person name="Nyberg Akerstrom W."/>
            <person name="Nylinder S."/>
            <person name="Jareborg N."/>
            <person name="Kallberg Y."/>
            <person name="Kronander E."/>
        </authorList>
    </citation>
    <scope>NUCLEOTIDE SEQUENCE [LARGE SCALE GENOMIC DNA]</scope>
</reference>
<evidence type="ECO:0000313" key="2">
    <source>
        <dbReference type="EMBL" id="CAK1589260.1"/>
    </source>
</evidence>
<protein>
    <recommendedName>
        <fullName evidence="1">Reverse transcriptase domain-containing protein</fullName>
    </recommendedName>
</protein>
<dbReference type="EMBL" id="CAVLGL010000083">
    <property type="protein sequence ID" value="CAK1589260.1"/>
    <property type="molecule type" value="Genomic_DNA"/>
</dbReference>
<sequence>MSVKLKKCWRTSVKHHGRPSPETLHTFKEVFSKKVTHVKLDNSTDIDTKWTTIKNISFDTRKETQQQNYCSPRKAWISEETWKAINERKNLLTRRYSKNAQYNTMPAKVQRLYRRHYNQYLNSICEDVEDHAKTMHTKDLFLRVESITREFRPKTWAIQDGKGTLLTKIDHVTERWRLYCQSLYKDDRRSSGPLSLSEILEPEILESEVREALRNIKTNKSAGTDSIFAEELKSLGETGIKILELCNQIWSSGKWPRDWTESLLISLHKKGSTKICQNYRTVALISHGSKIMLHIIKGRLQPYLQRQIPNEQAGFVKGRGTREQIVNIRQLIEKSREFNVPIMMCFVDYSKAFDCVRWDCLWKILIEMGVPCQAGRDSIFAEELKSLGETGIKILDLCNQIWSSGKWPRDWTESLLISLHKKGSTKICQNYRTVALISHGSKIMLHIIKGHLQPYLQRQIPNEQAGFVKGRGTREQIVNIRQLIEKSREFNVPIMMCFVDYSKAFDYVRWDCLWKILIEMGVPCHLIALIATLYKNGKSLVRVNDVVSAPFKPQKGGSF</sequence>
<evidence type="ECO:0000259" key="1">
    <source>
        <dbReference type="Pfam" id="PF00078"/>
    </source>
</evidence>
<dbReference type="InterPro" id="IPR043502">
    <property type="entry name" value="DNA/RNA_pol_sf"/>
</dbReference>
<organism evidence="2 3">
    <name type="scientific">Parnassius mnemosyne</name>
    <name type="common">clouded apollo</name>
    <dbReference type="NCBI Taxonomy" id="213953"/>
    <lineage>
        <taxon>Eukaryota</taxon>
        <taxon>Metazoa</taxon>
        <taxon>Ecdysozoa</taxon>
        <taxon>Arthropoda</taxon>
        <taxon>Hexapoda</taxon>
        <taxon>Insecta</taxon>
        <taxon>Pterygota</taxon>
        <taxon>Neoptera</taxon>
        <taxon>Endopterygota</taxon>
        <taxon>Lepidoptera</taxon>
        <taxon>Glossata</taxon>
        <taxon>Ditrysia</taxon>
        <taxon>Papilionoidea</taxon>
        <taxon>Papilionidae</taxon>
        <taxon>Parnassiinae</taxon>
        <taxon>Parnassini</taxon>
        <taxon>Parnassius</taxon>
        <taxon>Driopa</taxon>
    </lineage>
</organism>
<name>A0AAV1L2Q3_9NEOP</name>
<keyword evidence="3" id="KW-1185">Reference proteome</keyword>
<dbReference type="Pfam" id="PF00078">
    <property type="entry name" value="RVT_1"/>
    <property type="match status" value="2"/>
</dbReference>
<accession>A0AAV1L2Q3</accession>
<dbReference type="Proteomes" id="UP001314205">
    <property type="component" value="Unassembled WGS sequence"/>
</dbReference>